<dbReference type="InterPro" id="IPR050312">
    <property type="entry name" value="IolE/XylAMocC-like"/>
</dbReference>
<dbReference type="SUPFAM" id="SSF51658">
    <property type="entry name" value="Xylose isomerase-like"/>
    <property type="match status" value="1"/>
</dbReference>
<evidence type="ECO:0000313" key="2">
    <source>
        <dbReference type="EMBL" id="KAB7753858.1"/>
    </source>
</evidence>
<evidence type="ECO:0000313" key="3">
    <source>
        <dbReference type="Proteomes" id="UP000325690"/>
    </source>
</evidence>
<dbReference type="Proteomes" id="UP000325690">
    <property type="component" value="Unassembled WGS sequence"/>
</dbReference>
<reference evidence="2 3" key="1">
    <citation type="submission" date="2012-10" db="EMBL/GenBank/DDBJ databases">
        <title>The draft sequence of the Mycobacterium pheli genome.</title>
        <authorList>
            <person name="Pettersson B.M.F."/>
            <person name="Das S."/>
            <person name="Dasgupta S."/>
            <person name="Bhattacharya A."/>
            <person name="Kirsebom L.A."/>
        </authorList>
    </citation>
    <scope>NUCLEOTIDE SEQUENCE [LARGE SCALE GENOMIC DNA]</scope>
    <source>
        <strain evidence="2 3">CCUG 21000</strain>
    </source>
</reference>
<protein>
    <submittedName>
        <fullName evidence="2">Xylose isomerase</fullName>
    </submittedName>
</protein>
<feature type="domain" description="Xylose isomerase-like TIM barrel" evidence="1">
    <location>
        <begin position="22"/>
        <end position="258"/>
    </location>
</feature>
<comment type="caution">
    <text evidence="2">The sequence shown here is derived from an EMBL/GenBank/DDBJ whole genome shotgun (WGS) entry which is preliminary data.</text>
</comment>
<dbReference type="EMBL" id="ANBP01000027">
    <property type="protein sequence ID" value="KAB7753858.1"/>
    <property type="molecule type" value="Genomic_DNA"/>
</dbReference>
<dbReference type="AlphaFoldDB" id="A0A5N5UWP9"/>
<sequence length="289" mass="31097">MNRVISYIAADVEGMDPQQLVETLADAGYTGIDWTLEQFDPLNEAPGALRELVGLAETAGLACPQLMIHQDYVTSDPELWEERVQITERALEAAAAAGIPTAGVVTGPNRWVPGWERPGETLSESGCWDLAIKALDRALLTANRVGVRLCLEPCWGTLAADRYWAEYALARLGDELAVTIDPSHFVMTGDDVPAMIRAWASRIGHVHLKDAFGTPGMDGQEFCFLLPGEGRADWSGILRALDEIGYAGAMAVEFESFTLRSNALGGDVAAGARLARRLVDGVMGLGAKL</sequence>
<dbReference type="Gene3D" id="3.20.20.150">
    <property type="entry name" value="Divalent-metal-dependent TIM barrel enzymes"/>
    <property type="match status" value="1"/>
</dbReference>
<dbReference type="PANTHER" id="PTHR12110">
    <property type="entry name" value="HYDROXYPYRUVATE ISOMERASE"/>
    <property type="match status" value="1"/>
</dbReference>
<organism evidence="2 3">
    <name type="scientific">Mycolicibacterium phlei DSM 43239 = CCUG 21000</name>
    <dbReference type="NCBI Taxonomy" id="1226750"/>
    <lineage>
        <taxon>Bacteria</taxon>
        <taxon>Bacillati</taxon>
        <taxon>Actinomycetota</taxon>
        <taxon>Actinomycetes</taxon>
        <taxon>Mycobacteriales</taxon>
        <taxon>Mycobacteriaceae</taxon>
        <taxon>Mycolicibacterium</taxon>
    </lineage>
</organism>
<keyword evidence="3" id="KW-1185">Reference proteome</keyword>
<dbReference type="GO" id="GO:0016853">
    <property type="term" value="F:isomerase activity"/>
    <property type="evidence" value="ECO:0007669"/>
    <property type="project" value="UniProtKB-KW"/>
</dbReference>
<dbReference type="RefSeq" id="WP_061482612.1">
    <property type="nucleotide sequence ID" value="NZ_ANBO01000003.1"/>
</dbReference>
<dbReference type="InterPro" id="IPR036237">
    <property type="entry name" value="Xyl_isomerase-like_sf"/>
</dbReference>
<accession>A0A5N5UWP9</accession>
<proteinExistence type="predicted"/>
<dbReference type="GeneID" id="74302999"/>
<evidence type="ECO:0000259" key="1">
    <source>
        <dbReference type="Pfam" id="PF01261"/>
    </source>
</evidence>
<dbReference type="InterPro" id="IPR013022">
    <property type="entry name" value="Xyl_isomerase-like_TIM-brl"/>
</dbReference>
<keyword evidence="2" id="KW-0413">Isomerase</keyword>
<gene>
    <name evidence="2" type="ORF">MPHL21000_17500</name>
</gene>
<dbReference type="Pfam" id="PF01261">
    <property type="entry name" value="AP_endonuc_2"/>
    <property type="match status" value="1"/>
</dbReference>
<name>A0A5N5UWP9_MYCPH</name>